<dbReference type="InterPro" id="IPR031325">
    <property type="entry name" value="RHS_repeat"/>
</dbReference>
<reference evidence="2 3" key="1">
    <citation type="submission" date="2016-02" db="EMBL/GenBank/DDBJ databases">
        <title>Species-wide whole genome sequencing reveals diversity, host range in Lonsdalea quercina.</title>
        <authorList>
            <person name="Li Y."/>
        </authorList>
    </citation>
    <scope>NUCLEOTIDE SEQUENCE [LARGE SCALE GENOMIC DNA]</scope>
    <source>
        <strain evidence="2 3">LMG 26265</strain>
    </source>
</reference>
<dbReference type="Pfam" id="PF05593">
    <property type="entry name" value="RHS_repeat"/>
    <property type="match status" value="1"/>
</dbReference>
<dbReference type="Proteomes" id="UP000194040">
    <property type="component" value="Unassembled WGS sequence"/>
</dbReference>
<keyword evidence="3" id="KW-1185">Reference proteome</keyword>
<dbReference type="EMBL" id="LUTQ01000045">
    <property type="protein sequence ID" value="OSN08936.1"/>
    <property type="molecule type" value="Genomic_DNA"/>
</dbReference>
<accession>A0ABX3XDK7</accession>
<dbReference type="NCBIfam" id="TIGR01643">
    <property type="entry name" value="YD_repeat_2x"/>
    <property type="match status" value="1"/>
</dbReference>
<proteinExistence type="predicted"/>
<organism evidence="2 3">
    <name type="scientific">Lonsdalea iberica</name>
    <dbReference type="NCBI Taxonomy" id="1082703"/>
    <lineage>
        <taxon>Bacteria</taxon>
        <taxon>Pseudomonadati</taxon>
        <taxon>Pseudomonadota</taxon>
        <taxon>Gammaproteobacteria</taxon>
        <taxon>Enterobacterales</taxon>
        <taxon>Pectobacteriaceae</taxon>
        <taxon>Lonsdalea</taxon>
    </lineage>
</organism>
<evidence type="ECO:0008006" key="4">
    <source>
        <dbReference type="Google" id="ProtNLM"/>
    </source>
</evidence>
<protein>
    <recommendedName>
        <fullName evidence="4">YD repeat-containing protein</fullName>
    </recommendedName>
</protein>
<comment type="caution">
    <text evidence="2">The sequence shown here is derived from an EMBL/GenBank/DDBJ whole genome shotgun (WGS) entry which is preliminary data.</text>
</comment>
<sequence>MDRGEASSPPRPTNFRPDDSRWQGWLDAAGRVIREQDMAGTVTHYGYDEDGYSIEVSNVEDELLTFQ</sequence>
<feature type="region of interest" description="Disordered" evidence="1">
    <location>
        <begin position="1"/>
        <end position="20"/>
    </location>
</feature>
<evidence type="ECO:0000256" key="1">
    <source>
        <dbReference type="SAM" id="MobiDB-lite"/>
    </source>
</evidence>
<gene>
    <name evidence="2" type="ORF">AU512_13005</name>
</gene>
<evidence type="ECO:0000313" key="2">
    <source>
        <dbReference type="EMBL" id="OSN08936.1"/>
    </source>
</evidence>
<name>A0ABX3XDK7_9GAMM</name>
<evidence type="ECO:0000313" key="3">
    <source>
        <dbReference type="Proteomes" id="UP000194040"/>
    </source>
</evidence>
<dbReference type="InterPro" id="IPR006530">
    <property type="entry name" value="YD"/>
</dbReference>
<dbReference type="RefSeq" id="WP_254900260.1">
    <property type="nucleotide sequence ID" value="NZ_LUTQ01000045.1"/>
</dbReference>